<dbReference type="InterPro" id="IPR025966">
    <property type="entry name" value="OppC_N"/>
</dbReference>
<dbReference type="InterPro" id="IPR000515">
    <property type="entry name" value="MetI-like"/>
</dbReference>
<feature type="transmembrane region" description="Helical" evidence="7">
    <location>
        <begin position="139"/>
        <end position="163"/>
    </location>
</feature>
<dbReference type="SUPFAM" id="SSF161098">
    <property type="entry name" value="MetI-like"/>
    <property type="match status" value="1"/>
</dbReference>
<feature type="transmembrane region" description="Helical" evidence="7">
    <location>
        <begin position="319"/>
        <end position="339"/>
    </location>
</feature>
<keyword evidence="2 7" id="KW-0813">Transport</keyword>
<comment type="subcellular location">
    <subcellularLocation>
        <location evidence="1 7">Cell membrane</location>
        <topology evidence="1 7">Multi-pass membrane protein</topology>
    </subcellularLocation>
</comment>
<gene>
    <name evidence="9" type="ORF">IPF40_00755</name>
    <name evidence="10" type="ORF">IPI13_11525</name>
    <name evidence="11" type="ORF">IPP00_08810</name>
</gene>
<keyword evidence="6 7" id="KW-0472">Membrane</keyword>
<dbReference type="CDD" id="cd06261">
    <property type="entry name" value="TM_PBP2"/>
    <property type="match status" value="1"/>
</dbReference>
<dbReference type="EMBL" id="JADKGK010000020">
    <property type="protein sequence ID" value="MBL0004064.1"/>
    <property type="molecule type" value="Genomic_DNA"/>
</dbReference>
<reference evidence="12 13" key="1">
    <citation type="submission" date="2020-10" db="EMBL/GenBank/DDBJ databases">
        <title>Connecting structure to function with the recovery of over 1000 high-quality activated sludge metagenome-assembled genomes encoding full-length rRNA genes using long-read sequencing.</title>
        <authorList>
            <person name="Singleton C.M."/>
            <person name="Petriglieri F."/>
            <person name="Kristensen J.M."/>
            <person name="Kirkegaard R.H."/>
            <person name="Michaelsen T.Y."/>
            <person name="Andersen M.H."/>
            <person name="Karst S.M."/>
            <person name="Dueholm M.S."/>
            <person name="Nielsen P.H."/>
            <person name="Albertsen M."/>
        </authorList>
    </citation>
    <scope>NUCLEOTIDE SEQUENCE [LARGE SCALE GENOMIC DNA]</scope>
    <source>
        <strain evidence="9">AalE_18-Q3-R2-46_BAT3C.188</strain>
        <strain evidence="10">Ega_18-Q3-R5-49_MAXAC.001</strain>
        <strain evidence="11">Ribe_18-Q3-R11-54_MAXAC.001</strain>
    </source>
</reference>
<evidence type="ECO:0000313" key="10">
    <source>
        <dbReference type="EMBL" id="MBK7273755.1"/>
    </source>
</evidence>
<feature type="domain" description="ABC transmembrane type-1" evidence="8">
    <location>
        <begin position="135"/>
        <end position="339"/>
    </location>
</feature>
<evidence type="ECO:0000256" key="4">
    <source>
        <dbReference type="ARBA" id="ARBA00022692"/>
    </source>
</evidence>
<evidence type="ECO:0000256" key="1">
    <source>
        <dbReference type="ARBA" id="ARBA00004651"/>
    </source>
</evidence>
<dbReference type="PANTHER" id="PTHR43386">
    <property type="entry name" value="OLIGOPEPTIDE TRANSPORT SYSTEM PERMEASE PROTEIN APPC"/>
    <property type="match status" value="1"/>
</dbReference>
<dbReference type="Pfam" id="PF12911">
    <property type="entry name" value="OppC_N"/>
    <property type="match status" value="1"/>
</dbReference>
<evidence type="ECO:0000313" key="12">
    <source>
        <dbReference type="Proteomes" id="UP000718281"/>
    </source>
</evidence>
<comment type="similarity">
    <text evidence="7">Belongs to the binding-protein-dependent transport system permease family.</text>
</comment>
<dbReference type="PANTHER" id="PTHR43386:SF1">
    <property type="entry name" value="D,D-DIPEPTIDE TRANSPORT SYSTEM PERMEASE PROTEIN DDPC-RELATED"/>
    <property type="match status" value="1"/>
</dbReference>
<name>A0A935IM21_9MICO</name>
<accession>A0A935IM21</accession>
<keyword evidence="5 7" id="KW-1133">Transmembrane helix</keyword>
<feature type="transmembrane region" description="Helical" evidence="7">
    <location>
        <begin position="213"/>
        <end position="232"/>
    </location>
</feature>
<dbReference type="Proteomes" id="UP000718281">
    <property type="component" value="Unassembled WGS sequence"/>
</dbReference>
<dbReference type="GO" id="GO:0005886">
    <property type="term" value="C:plasma membrane"/>
    <property type="evidence" value="ECO:0007669"/>
    <property type="project" value="UniProtKB-SubCell"/>
</dbReference>
<evidence type="ECO:0000256" key="5">
    <source>
        <dbReference type="ARBA" id="ARBA00022989"/>
    </source>
</evidence>
<sequence length="353" mass="37385">MTVAPGEPENRSDASAVPVASAVAVDPGSPVALDGVDGAVAIAGRTPWQIVMRRLRRDRVTMVAFGASVFFVALAAIAPLLARIGILNPDQTHPELVQGLGSMPEGLMGGVSWSHWLGVEPGTGRDLLSRIVTGMTTSLTVALLATLFSVVVGTIIGIISGFAGGRVDWLLSRSMDLVLSFPSTLMLLSLQAVLVDRIASIMGQPSSAPPPKIAFMVLVLGFFGFPFFARIIRGQVLSLREREFVEAARSLGARRGRLYFKELLPHLWAPLLVYTTLVLPANISAEAALGFLGVGLNPPTASLGAILNDTVSYALPDPAYFFFPGVTVFLLVLSFNLLGDGLRDALDPKAGRQ</sequence>
<evidence type="ECO:0000313" key="9">
    <source>
        <dbReference type="EMBL" id="MBK6299626.1"/>
    </source>
</evidence>
<feature type="transmembrane region" description="Helical" evidence="7">
    <location>
        <begin position="263"/>
        <end position="283"/>
    </location>
</feature>
<feature type="transmembrane region" description="Helical" evidence="7">
    <location>
        <begin position="175"/>
        <end position="193"/>
    </location>
</feature>
<evidence type="ECO:0000256" key="6">
    <source>
        <dbReference type="ARBA" id="ARBA00023136"/>
    </source>
</evidence>
<protein>
    <submittedName>
        <fullName evidence="10">ABC transporter permease</fullName>
    </submittedName>
</protein>
<dbReference type="Proteomes" id="UP000726105">
    <property type="component" value="Unassembled WGS sequence"/>
</dbReference>
<dbReference type="InterPro" id="IPR035906">
    <property type="entry name" value="MetI-like_sf"/>
</dbReference>
<evidence type="ECO:0000313" key="11">
    <source>
        <dbReference type="EMBL" id="MBL0004064.1"/>
    </source>
</evidence>
<evidence type="ECO:0000259" key="8">
    <source>
        <dbReference type="PROSITE" id="PS50928"/>
    </source>
</evidence>
<dbReference type="EMBL" id="JADJIB010000004">
    <property type="protein sequence ID" value="MBK7273755.1"/>
    <property type="molecule type" value="Genomic_DNA"/>
</dbReference>
<dbReference type="Proteomes" id="UP000886632">
    <property type="component" value="Unassembled WGS sequence"/>
</dbReference>
<feature type="transmembrane region" description="Helical" evidence="7">
    <location>
        <begin position="62"/>
        <end position="86"/>
    </location>
</feature>
<proteinExistence type="inferred from homology"/>
<evidence type="ECO:0000256" key="2">
    <source>
        <dbReference type="ARBA" id="ARBA00022448"/>
    </source>
</evidence>
<dbReference type="AlphaFoldDB" id="A0A935IM21"/>
<keyword evidence="3" id="KW-1003">Cell membrane</keyword>
<dbReference type="InterPro" id="IPR050366">
    <property type="entry name" value="BP-dependent_transpt_permease"/>
</dbReference>
<keyword evidence="4 7" id="KW-0812">Transmembrane</keyword>
<dbReference type="EMBL" id="JADIXZ010000001">
    <property type="protein sequence ID" value="MBK6299626.1"/>
    <property type="molecule type" value="Genomic_DNA"/>
</dbReference>
<comment type="caution">
    <text evidence="10">The sequence shown here is derived from an EMBL/GenBank/DDBJ whole genome shotgun (WGS) entry which is preliminary data.</text>
</comment>
<evidence type="ECO:0000256" key="7">
    <source>
        <dbReference type="RuleBase" id="RU363032"/>
    </source>
</evidence>
<organism evidence="10 13">
    <name type="scientific">Candidatus Phosphoribacter hodrii</name>
    <dbReference type="NCBI Taxonomy" id="2953743"/>
    <lineage>
        <taxon>Bacteria</taxon>
        <taxon>Bacillati</taxon>
        <taxon>Actinomycetota</taxon>
        <taxon>Actinomycetes</taxon>
        <taxon>Micrococcales</taxon>
        <taxon>Dermatophilaceae</taxon>
        <taxon>Candidatus Phosphoribacter</taxon>
    </lineage>
</organism>
<dbReference type="GO" id="GO:0055085">
    <property type="term" value="P:transmembrane transport"/>
    <property type="evidence" value="ECO:0007669"/>
    <property type="project" value="InterPro"/>
</dbReference>
<dbReference type="Gene3D" id="1.10.3720.10">
    <property type="entry name" value="MetI-like"/>
    <property type="match status" value="1"/>
</dbReference>
<dbReference type="Pfam" id="PF00528">
    <property type="entry name" value="BPD_transp_1"/>
    <property type="match status" value="1"/>
</dbReference>
<evidence type="ECO:0000313" key="13">
    <source>
        <dbReference type="Proteomes" id="UP000726105"/>
    </source>
</evidence>
<evidence type="ECO:0000256" key="3">
    <source>
        <dbReference type="ARBA" id="ARBA00022475"/>
    </source>
</evidence>
<dbReference type="PROSITE" id="PS50928">
    <property type="entry name" value="ABC_TM1"/>
    <property type="match status" value="1"/>
</dbReference>